<dbReference type="Pfam" id="PF20670">
    <property type="entry name" value="DUF6816"/>
    <property type="match status" value="1"/>
</dbReference>
<evidence type="ECO:0000313" key="3">
    <source>
        <dbReference type="EMBL" id="CEM11634.1"/>
    </source>
</evidence>
<feature type="region of interest" description="Disordered" evidence="1">
    <location>
        <begin position="27"/>
        <end position="50"/>
    </location>
</feature>
<dbReference type="InterPro" id="IPR049213">
    <property type="entry name" value="DUF6816"/>
</dbReference>
<feature type="compositionally biased region" description="Basic residues" evidence="1">
    <location>
        <begin position="27"/>
        <end position="41"/>
    </location>
</feature>
<gene>
    <name evidence="3" type="ORF">Vbra_15165</name>
</gene>
<feature type="domain" description="DUF6816" evidence="2">
    <location>
        <begin position="103"/>
        <end position="335"/>
    </location>
</feature>
<evidence type="ECO:0000256" key="1">
    <source>
        <dbReference type="SAM" id="MobiDB-lite"/>
    </source>
</evidence>
<organism evidence="3 4">
    <name type="scientific">Vitrella brassicaformis (strain CCMP3155)</name>
    <dbReference type="NCBI Taxonomy" id="1169540"/>
    <lineage>
        <taxon>Eukaryota</taxon>
        <taxon>Sar</taxon>
        <taxon>Alveolata</taxon>
        <taxon>Colpodellida</taxon>
        <taxon>Vitrellaceae</taxon>
        <taxon>Vitrella</taxon>
    </lineage>
</organism>
<evidence type="ECO:0000313" key="4">
    <source>
        <dbReference type="Proteomes" id="UP000041254"/>
    </source>
</evidence>
<dbReference type="OMA" id="RKEVFIN"/>
<sequence>MLISLVMPLINALLRMPSLLQREHSVRKVSKRRQTVTHSTHHWSGGSSMDRRRHHMHAAVSAAAGGLFSAVLPSRAAAAATTLRDRLDSASLLVPSLFTLGPGQRMLYVPEWLFGTFTTTMRFMARDYPLGDEYVPDYLRRAAVEQKGDIHTYMQRFYGTIPDTFDNKLKTTLGQLPKSAIVPDLAFNVKAAQDSFSGYSAVDNVDWDIRNNPGRYTINFARIGPDMRPLPPRRKEVFINGIRTSDISSAQDSSNDVFVTSEFTRVVSLGVRLVTATDVETLTEYVHERDGRVVGRQRLAVYLTPNPNNREGSLFFQTGGKAVALYDYAFEMERTADRCVVTPKQVVQCIAEDI</sequence>
<dbReference type="EMBL" id="CDMY01000421">
    <property type="protein sequence ID" value="CEM11634.1"/>
    <property type="molecule type" value="Genomic_DNA"/>
</dbReference>
<protein>
    <recommendedName>
        <fullName evidence="2">DUF6816 domain-containing protein</fullName>
    </recommendedName>
</protein>
<dbReference type="InParanoid" id="A0A0G4FEL9"/>
<keyword evidence="4" id="KW-1185">Reference proteome</keyword>
<dbReference type="AlphaFoldDB" id="A0A0G4FEL9"/>
<dbReference type="Proteomes" id="UP000041254">
    <property type="component" value="Unassembled WGS sequence"/>
</dbReference>
<evidence type="ECO:0000259" key="2">
    <source>
        <dbReference type="Pfam" id="PF20670"/>
    </source>
</evidence>
<dbReference type="VEuPathDB" id="CryptoDB:Vbra_15165"/>
<accession>A0A0G4FEL9</accession>
<proteinExistence type="predicted"/>
<name>A0A0G4FEL9_VITBC</name>
<reference evidence="3 4" key="1">
    <citation type="submission" date="2014-11" db="EMBL/GenBank/DDBJ databases">
        <authorList>
            <person name="Zhu J."/>
            <person name="Qi W."/>
            <person name="Song R."/>
        </authorList>
    </citation>
    <scope>NUCLEOTIDE SEQUENCE [LARGE SCALE GENOMIC DNA]</scope>
</reference>
<dbReference type="OrthoDB" id="195555at2759"/>